<protein>
    <submittedName>
        <fullName evidence="2">Uncharacterized protein</fullName>
    </submittedName>
</protein>
<name>A0ABD2T5A5_9SOLN</name>
<keyword evidence="3" id="KW-1185">Reference proteome</keyword>
<dbReference type="EMBL" id="JBJKTR010000012">
    <property type="protein sequence ID" value="KAL3351448.1"/>
    <property type="molecule type" value="Genomic_DNA"/>
</dbReference>
<feature type="compositionally biased region" description="Basic and acidic residues" evidence="1">
    <location>
        <begin position="71"/>
        <end position="80"/>
    </location>
</feature>
<proteinExistence type="predicted"/>
<reference evidence="2 3" key="1">
    <citation type="submission" date="2024-05" db="EMBL/GenBank/DDBJ databases">
        <title>De novo assembly of an allotetraploid wild potato.</title>
        <authorList>
            <person name="Hosaka A.J."/>
        </authorList>
    </citation>
    <scope>NUCLEOTIDE SEQUENCE [LARGE SCALE GENOMIC DNA]</scope>
    <source>
        <tissue evidence="2">Young leaves</tissue>
    </source>
</reference>
<dbReference type="PANTHER" id="PTHR34066:SF1">
    <property type="entry name" value="DUF1764 FAMILY PROTEIN"/>
    <property type="match status" value="1"/>
</dbReference>
<sequence>MPKKSNLKKPKPVEVAAAAVVEKEKTIPSSKTKKPGSEIDDIFAGKKRKKPELQEKSTGVAVTEPKKVKKSKETSSRIPKDNVLSEPRRRSRKKTADGFTLYTEEELGFGRSNAGEVSGSSLRYGENLVGSVTPNGPCSVRSGFSRSFNVGSKHRVKNQKKELFLFKFIVQ</sequence>
<comment type="caution">
    <text evidence="2">The sequence shown here is derived from an EMBL/GenBank/DDBJ whole genome shotgun (WGS) entry which is preliminary data.</text>
</comment>
<dbReference type="AlphaFoldDB" id="A0ABD2T5A5"/>
<gene>
    <name evidence="2" type="ORF">AABB24_019840</name>
</gene>
<feature type="region of interest" description="Disordered" evidence="1">
    <location>
        <begin position="20"/>
        <end position="97"/>
    </location>
</feature>
<evidence type="ECO:0000256" key="1">
    <source>
        <dbReference type="SAM" id="MobiDB-lite"/>
    </source>
</evidence>
<evidence type="ECO:0000313" key="2">
    <source>
        <dbReference type="EMBL" id="KAL3351448.1"/>
    </source>
</evidence>
<feature type="non-terminal residue" evidence="2">
    <location>
        <position position="171"/>
    </location>
</feature>
<dbReference type="InterPro" id="IPR013885">
    <property type="entry name" value="DUF1764_euk"/>
</dbReference>
<accession>A0ABD2T5A5</accession>
<dbReference type="PANTHER" id="PTHR34066">
    <property type="entry name" value="GROWTH FACTOR 2"/>
    <property type="match status" value="1"/>
</dbReference>
<evidence type="ECO:0000313" key="3">
    <source>
        <dbReference type="Proteomes" id="UP001627284"/>
    </source>
</evidence>
<organism evidence="2 3">
    <name type="scientific">Solanum stoloniferum</name>
    <dbReference type="NCBI Taxonomy" id="62892"/>
    <lineage>
        <taxon>Eukaryota</taxon>
        <taxon>Viridiplantae</taxon>
        <taxon>Streptophyta</taxon>
        <taxon>Embryophyta</taxon>
        <taxon>Tracheophyta</taxon>
        <taxon>Spermatophyta</taxon>
        <taxon>Magnoliopsida</taxon>
        <taxon>eudicotyledons</taxon>
        <taxon>Gunneridae</taxon>
        <taxon>Pentapetalae</taxon>
        <taxon>asterids</taxon>
        <taxon>lamiids</taxon>
        <taxon>Solanales</taxon>
        <taxon>Solanaceae</taxon>
        <taxon>Solanoideae</taxon>
        <taxon>Solaneae</taxon>
        <taxon>Solanum</taxon>
    </lineage>
</organism>
<dbReference type="Proteomes" id="UP001627284">
    <property type="component" value="Unassembled WGS sequence"/>
</dbReference>
<dbReference type="Pfam" id="PF08576">
    <property type="entry name" value="DUF1764"/>
    <property type="match status" value="1"/>
</dbReference>